<dbReference type="AlphaFoldDB" id="A0A7V8FYR5"/>
<comment type="caution">
    <text evidence="1">The sequence shown here is derived from an EMBL/GenBank/DDBJ whole genome shotgun (WGS) entry which is preliminary data.</text>
</comment>
<reference evidence="2" key="1">
    <citation type="journal article" date="2020" name="MBio">
        <title>Horizontal gene transfer to a defensive symbiont with a reduced genome amongst a multipartite beetle microbiome.</title>
        <authorList>
            <person name="Waterworth S.C."/>
            <person name="Florez L.V."/>
            <person name="Rees E.R."/>
            <person name="Hertweck C."/>
            <person name="Kaltenpoth M."/>
            <person name="Kwan J.C."/>
        </authorList>
    </citation>
    <scope>NUCLEOTIDE SEQUENCE [LARGE SCALE GENOMIC DNA]</scope>
</reference>
<evidence type="ECO:0000313" key="2">
    <source>
        <dbReference type="Proteomes" id="UP000462435"/>
    </source>
</evidence>
<protein>
    <submittedName>
        <fullName evidence="1">Uncharacterized protein</fullName>
    </submittedName>
</protein>
<dbReference type="EMBL" id="WNDX01000021">
    <property type="protein sequence ID" value="KAF1046349.1"/>
    <property type="molecule type" value="Genomic_DNA"/>
</dbReference>
<dbReference type="Proteomes" id="UP000462435">
    <property type="component" value="Unassembled WGS sequence"/>
</dbReference>
<accession>A0A7V8FYR5</accession>
<name>A0A7V8FYR5_9BURK</name>
<gene>
    <name evidence="1" type="ORF">GAK35_01034</name>
</gene>
<sequence>MNITGFALISNPLLDAPRFQLSPNVPVTEEFRADFNAWARRFFGADDKFIILQESRTVVVSPYIYDQLMKHPGIGHAPPPAAPFDLGHA</sequence>
<proteinExistence type="predicted"/>
<organism evidence="1 2">
    <name type="scientific">Herbaspirillum frisingense</name>
    <dbReference type="NCBI Taxonomy" id="92645"/>
    <lineage>
        <taxon>Bacteria</taxon>
        <taxon>Pseudomonadati</taxon>
        <taxon>Pseudomonadota</taxon>
        <taxon>Betaproteobacteria</taxon>
        <taxon>Burkholderiales</taxon>
        <taxon>Oxalobacteraceae</taxon>
        <taxon>Herbaspirillum</taxon>
    </lineage>
</organism>
<evidence type="ECO:0000313" key="1">
    <source>
        <dbReference type="EMBL" id="KAF1046349.1"/>
    </source>
</evidence>